<comment type="caution">
    <text evidence="1">The sequence shown here is derived from an EMBL/GenBank/DDBJ whole genome shotgun (WGS) entry which is preliminary data.</text>
</comment>
<reference evidence="1 2" key="1">
    <citation type="journal article" date="2019" name="bioRxiv">
        <title>Genomics, evolutionary history and diagnostics of the Alternaria alternata species group including apple and Asian pear pathotypes.</title>
        <authorList>
            <person name="Armitage A.D."/>
            <person name="Cockerton H.M."/>
            <person name="Sreenivasaprasad S."/>
            <person name="Woodhall J.W."/>
            <person name="Lane C.R."/>
            <person name="Harrison R.J."/>
            <person name="Clarkson J.P."/>
        </authorList>
    </citation>
    <scope>NUCLEOTIDE SEQUENCE [LARGE SCALE GENOMIC DNA]</scope>
    <source>
        <strain evidence="1 2">FERA 650</strain>
    </source>
</reference>
<gene>
    <name evidence="1" type="ORF">AG0111_0g7233</name>
</gene>
<dbReference type="Proteomes" id="UP000293547">
    <property type="component" value="Unassembled WGS sequence"/>
</dbReference>
<name>A0ACB6FI83_9PLEO</name>
<evidence type="ECO:0000313" key="1">
    <source>
        <dbReference type="EMBL" id="KAB2104109.1"/>
    </source>
</evidence>
<proteinExistence type="predicted"/>
<dbReference type="EMBL" id="PDWZ02000007">
    <property type="protein sequence ID" value="KAB2104109.1"/>
    <property type="molecule type" value="Genomic_DNA"/>
</dbReference>
<evidence type="ECO:0000313" key="2">
    <source>
        <dbReference type="Proteomes" id="UP000293547"/>
    </source>
</evidence>
<keyword evidence="2" id="KW-1185">Reference proteome</keyword>
<accession>A0ACB6FI83</accession>
<protein>
    <submittedName>
        <fullName evidence="1">Uncharacterized protein</fullName>
    </submittedName>
</protein>
<sequence>MTCGEYLRQRELMVKAILELEILNNTDKIGFKHAMERLYRWHYNRLFGPKASGDRKNIPGFWRDTILRAFTARQLRWTRKYRLQINEDGTIENLPLKASWRWGPHREGPEFNGLFSTPTSYYICGRP</sequence>
<organism evidence="1 2">
    <name type="scientific">Alternaria gaisen</name>
    <dbReference type="NCBI Taxonomy" id="167740"/>
    <lineage>
        <taxon>Eukaryota</taxon>
        <taxon>Fungi</taxon>
        <taxon>Dikarya</taxon>
        <taxon>Ascomycota</taxon>
        <taxon>Pezizomycotina</taxon>
        <taxon>Dothideomycetes</taxon>
        <taxon>Pleosporomycetidae</taxon>
        <taxon>Pleosporales</taxon>
        <taxon>Pleosporineae</taxon>
        <taxon>Pleosporaceae</taxon>
        <taxon>Alternaria</taxon>
        <taxon>Alternaria sect. Alternaria</taxon>
    </lineage>
</organism>